<accession>A0A6J6C1B2</accession>
<dbReference type="EMBL" id="CAEZSQ010000083">
    <property type="protein sequence ID" value="CAB4544303.1"/>
    <property type="molecule type" value="Genomic_DNA"/>
</dbReference>
<protein>
    <submittedName>
        <fullName evidence="2">Unannotated protein</fullName>
    </submittedName>
</protein>
<evidence type="ECO:0000313" key="2">
    <source>
        <dbReference type="EMBL" id="CAB4544303.1"/>
    </source>
</evidence>
<proteinExistence type="predicted"/>
<keyword evidence="1" id="KW-0472">Membrane</keyword>
<organism evidence="2">
    <name type="scientific">freshwater metagenome</name>
    <dbReference type="NCBI Taxonomy" id="449393"/>
    <lineage>
        <taxon>unclassified sequences</taxon>
        <taxon>metagenomes</taxon>
        <taxon>ecological metagenomes</taxon>
    </lineage>
</organism>
<reference evidence="2" key="1">
    <citation type="submission" date="2020-05" db="EMBL/GenBank/DDBJ databases">
        <authorList>
            <person name="Chiriac C."/>
            <person name="Salcher M."/>
            <person name="Ghai R."/>
            <person name="Kavagutti S V."/>
        </authorList>
    </citation>
    <scope>NUCLEOTIDE SEQUENCE</scope>
</reference>
<gene>
    <name evidence="2" type="ORF">UFOPK1458_00463</name>
</gene>
<keyword evidence="1" id="KW-0812">Transmembrane</keyword>
<feature type="transmembrane region" description="Helical" evidence="1">
    <location>
        <begin position="53"/>
        <end position="75"/>
    </location>
</feature>
<name>A0A6J6C1B2_9ZZZZ</name>
<sequence length="79" mass="9222">MQKKIICPKCGGTDFYESLQKRKRVPMCKQCSEVMYSPEEQLKREKERKQGSILLIIVYVVTVILVVSLVTLFLYSTYI</sequence>
<keyword evidence="1" id="KW-1133">Transmembrane helix</keyword>
<evidence type="ECO:0000256" key="1">
    <source>
        <dbReference type="SAM" id="Phobius"/>
    </source>
</evidence>
<dbReference type="AlphaFoldDB" id="A0A6J6C1B2"/>